<dbReference type="Pfam" id="PF01522">
    <property type="entry name" value="Polysacc_deac_1"/>
    <property type="match status" value="1"/>
</dbReference>
<dbReference type="GO" id="GO:0005975">
    <property type="term" value="P:carbohydrate metabolic process"/>
    <property type="evidence" value="ECO:0007669"/>
    <property type="project" value="InterPro"/>
</dbReference>
<name>R1AQV9_9FIRM</name>
<dbReference type="GO" id="GO:0005576">
    <property type="term" value="C:extracellular region"/>
    <property type="evidence" value="ECO:0007669"/>
    <property type="project" value="UniProtKB-SubCell"/>
</dbReference>
<reference evidence="6 7" key="1">
    <citation type="journal article" date="2015" name="Geomicrobiol. J.">
        <title>Caldisalinibacter kiritimatiensis gen. nov., sp. nov., a moderately thermohalophilic thiosulfate-reducing bacterium from a hypersaline microbial mat.</title>
        <authorList>
            <person name="Ben Hania W."/>
            <person name="Joseph M."/>
            <person name="Fiebig A."/>
            <person name="Bunk B."/>
            <person name="Klenk H.-P."/>
            <person name="Fardeau M.-L."/>
            <person name="Spring S."/>
        </authorList>
    </citation>
    <scope>NUCLEOTIDE SEQUENCE [LARGE SCALE GENOMIC DNA]</scope>
    <source>
        <strain evidence="6 7">L21-TH-D2</strain>
    </source>
</reference>
<comment type="subcellular location">
    <subcellularLocation>
        <location evidence="1">Secreted</location>
    </subcellularLocation>
</comment>
<dbReference type="EMBL" id="ARZA01000269">
    <property type="protein sequence ID" value="EOC99502.1"/>
    <property type="molecule type" value="Genomic_DNA"/>
</dbReference>
<evidence type="ECO:0000256" key="1">
    <source>
        <dbReference type="ARBA" id="ARBA00004613"/>
    </source>
</evidence>
<dbReference type="PATRIC" id="fig|1304284.3.peg.2462"/>
<evidence type="ECO:0000256" key="4">
    <source>
        <dbReference type="SAM" id="SignalP"/>
    </source>
</evidence>
<dbReference type="PANTHER" id="PTHR34216:SF3">
    <property type="entry name" value="POLY-BETA-1,6-N-ACETYL-D-GLUCOSAMINE N-DEACETYLASE"/>
    <property type="match status" value="1"/>
</dbReference>
<dbReference type="eggNOG" id="COG0726">
    <property type="taxonomic scope" value="Bacteria"/>
</dbReference>
<dbReference type="InterPro" id="IPR011330">
    <property type="entry name" value="Glyco_hydro/deAcase_b/a-brl"/>
</dbReference>
<keyword evidence="7" id="KW-1185">Reference proteome</keyword>
<evidence type="ECO:0000313" key="7">
    <source>
        <dbReference type="Proteomes" id="UP000013378"/>
    </source>
</evidence>
<dbReference type="GO" id="GO:0016810">
    <property type="term" value="F:hydrolase activity, acting on carbon-nitrogen (but not peptide) bonds"/>
    <property type="evidence" value="ECO:0007669"/>
    <property type="project" value="InterPro"/>
</dbReference>
<comment type="caution">
    <text evidence="6">The sequence shown here is derived from an EMBL/GenBank/DDBJ whole genome shotgun (WGS) entry which is preliminary data.</text>
</comment>
<organism evidence="6 7">
    <name type="scientific">Caldisalinibacter kiritimatiensis</name>
    <dbReference type="NCBI Taxonomy" id="1304284"/>
    <lineage>
        <taxon>Bacteria</taxon>
        <taxon>Bacillati</taxon>
        <taxon>Bacillota</taxon>
        <taxon>Tissierellia</taxon>
        <taxon>Tissierellales</taxon>
        <taxon>Thermohalobacteraceae</taxon>
        <taxon>Caldisalinibacter</taxon>
    </lineage>
</organism>
<protein>
    <submittedName>
        <fullName evidence="6">Polysaccharide deacetylase</fullName>
    </submittedName>
</protein>
<dbReference type="OrthoDB" id="9778320at2"/>
<dbReference type="STRING" id="1304284.L21TH_2507"/>
<dbReference type="PROSITE" id="PS51257">
    <property type="entry name" value="PROKAR_LIPOPROTEIN"/>
    <property type="match status" value="1"/>
</dbReference>
<dbReference type="Proteomes" id="UP000013378">
    <property type="component" value="Unassembled WGS sequence"/>
</dbReference>
<sequence>MIQNVKRFLVVFLVFIFLTGCNSYTEVTNEKTNLEDGQAIETENNHEKDNDLKNHDKVENEQSKEQNKEKEEKDLKSTIDLSVKPNEAGKIMILMYHNIGSKESDWVRTPENFRKDLKTLYEKGYRAISLKDFVNNNIDVEAGCTPVVITFDDGNRNNFNIISKDGEKTIDPNCAVGIMEQFNKQYPDFSATATFFLNGTNPFRQSKLLEYKLNYLIDNGFHIGNHTYGHENLTKLGPTEIQEAIGKNAIYLENIVKDYKINTLALPYGSRPRKEYYKYLEKGQYKGKRYENIAILNVGSNPAYSPIDKRFNPASLPRVRASEMNVQGLGLYDWLEYFDNNPEERFISDGNANIITVPKKFEDRIDNEKVDEKELYIY</sequence>
<gene>
    <name evidence="6" type="ORF">L21TH_2507</name>
</gene>
<proteinExistence type="predicted"/>
<evidence type="ECO:0000259" key="5">
    <source>
        <dbReference type="PROSITE" id="PS51677"/>
    </source>
</evidence>
<evidence type="ECO:0000256" key="2">
    <source>
        <dbReference type="ARBA" id="ARBA00022729"/>
    </source>
</evidence>
<dbReference type="CDD" id="cd10972">
    <property type="entry name" value="CE4_DAC_u3_5s"/>
    <property type="match status" value="1"/>
</dbReference>
<feature type="region of interest" description="Disordered" evidence="3">
    <location>
        <begin position="43"/>
        <end position="76"/>
    </location>
</feature>
<dbReference type="Gene3D" id="3.20.20.370">
    <property type="entry name" value="Glycoside hydrolase/deacetylase"/>
    <property type="match status" value="1"/>
</dbReference>
<dbReference type="AlphaFoldDB" id="R1AQV9"/>
<feature type="signal peptide" evidence="4">
    <location>
        <begin position="1"/>
        <end position="23"/>
    </location>
</feature>
<evidence type="ECO:0000256" key="3">
    <source>
        <dbReference type="SAM" id="MobiDB-lite"/>
    </source>
</evidence>
<dbReference type="SUPFAM" id="SSF88713">
    <property type="entry name" value="Glycoside hydrolase/deacetylase"/>
    <property type="match status" value="1"/>
</dbReference>
<dbReference type="PANTHER" id="PTHR34216">
    <property type="match status" value="1"/>
</dbReference>
<dbReference type="InterPro" id="IPR051398">
    <property type="entry name" value="Polysacch_Deacetylase"/>
</dbReference>
<feature type="chain" id="PRO_5004344957" evidence="4">
    <location>
        <begin position="24"/>
        <end position="378"/>
    </location>
</feature>
<dbReference type="PROSITE" id="PS51677">
    <property type="entry name" value="NODB"/>
    <property type="match status" value="1"/>
</dbReference>
<feature type="domain" description="NodB homology" evidence="5">
    <location>
        <begin position="145"/>
        <end position="378"/>
    </location>
</feature>
<dbReference type="RefSeq" id="WP_006317070.1">
    <property type="nucleotide sequence ID" value="NZ_ARZA01000269.1"/>
</dbReference>
<accession>R1AQV9</accession>
<dbReference type="InterPro" id="IPR002509">
    <property type="entry name" value="NODB_dom"/>
</dbReference>
<keyword evidence="2 4" id="KW-0732">Signal</keyword>
<evidence type="ECO:0000313" key="6">
    <source>
        <dbReference type="EMBL" id="EOC99502.1"/>
    </source>
</evidence>